<feature type="transmembrane region" description="Helical" evidence="1">
    <location>
        <begin position="219"/>
        <end position="237"/>
    </location>
</feature>
<protein>
    <submittedName>
        <fullName evidence="3">Sulfite exporter TauE/SafE family protein</fullName>
    </submittedName>
</protein>
<accession>A0ABT2AQ71</accession>
<dbReference type="RefSeq" id="WP_258829414.1">
    <property type="nucleotide sequence ID" value="NZ_JANUHA010000015.1"/>
</dbReference>
<dbReference type="EMBL" id="JANUHA010000015">
    <property type="protein sequence ID" value="MCS0598402.1"/>
    <property type="molecule type" value="Genomic_DNA"/>
</dbReference>
<feature type="transmembrane region" description="Helical" evidence="1">
    <location>
        <begin position="155"/>
        <end position="179"/>
    </location>
</feature>
<organism evidence="3 4">
    <name type="scientific">Massilia agri</name>
    <dbReference type="NCBI Taxonomy" id="1886785"/>
    <lineage>
        <taxon>Bacteria</taxon>
        <taxon>Pseudomonadati</taxon>
        <taxon>Pseudomonadota</taxon>
        <taxon>Betaproteobacteria</taxon>
        <taxon>Burkholderiales</taxon>
        <taxon>Oxalobacteraceae</taxon>
        <taxon>Telluria group</taxon>
        <taxon>Massilia</taxon>
    </lineage>
</organism>
<feature type="transmembrane region" description="Helical" evidence="1">
    <location>
        <begin position="73"/>
        <end position="95"/>
    </location>
</feature>
<name>A0ABT2AQ71_9BURK</name>
<comment type="caution">
    <text evidence="3">The sequence shown here is derived from an EMBL/GenBank/DDBJ whole genome shotgun (WGS) entry which is preliminary data.</text>
</comment>
<keyword evidence="4" id="KW-1185">Reference proteome</keyword>
<dbReference type="InterPro" id="IPR039447">
    <property type="entry name" value="UreH-like_TM_dom"/>
</dbReference>
<dbReference type="Proteomes" id="UP001206572">
    <property type="component" value="Unassembled WGS sequence"/>
</dbReference>
<gene>
    <name evidence="3" type="ORF">NX780_18825</name>
</gene>
<proteinExistence type="predicted"/>
<reference evidence="3 4" key="1">
    <citation type="submission" date="2022-08" db="EMBL/GenBank/DDBJ databases">
        <title>Reclassification of Massilia species as members of the genera Telluria, Duganella, Pseudoduganella, Mokoshia gen. nov. and Zemynaea gen. nov. using orthogonal and non-orthogonal genome-based approaches.</title>
        <authorList>
            <person name="Bowman J.P."/>
        </authorList>
    </citation>
    <scope>NUCLEOTIDE SEQUENCE [LARGE SCALE GENOMIC DNA]</scope>
    <source>
        <strain evidence="3 4">JCM 31661</strain>
    </source>
</reference>
<feature type="transmembrane region" description="Helical" evidence="1">
    <location>
        <begin position="185"/>
        <end position="207"/>
    </location>
</feature>
<feature type="domain" description="Urease accessory protein UreH-like transmembrane" evidence="2">
    <location>
        <begin position="12"/>
        <end position="233"/>
    </location>
</feature>
<dbReference type="PANTHER" id="PTHR42208">
    <property type="entry name" value="HEAVY METAL TRANSPORTER-RELATED"/>
    <property type="match status" value="1"/>
</dbReference>
<dbReference type="PANTHER" id="PTHR42208:SF1">
    <property type="entry name" value="HEAVY METAL TRANSPORTER"/>
    <property type="match status" value="1"/>
</dbReference>
<keyword evidence="1" id="KW-0812">Transmembrane</keyword>
<evidence type="ECO:0000313" key="4">
    <source>
        <dbReference type="Proteomes" id="UP001206572"/>
    </source>
</evidence>
<dbReference type="Pfam" id="PF13386">
    <property type="entry name" value="DsbD_2"/>
    <property type="match status" value="1"/>
</dbReference>
<feature type="transmembrane region" description="Helical" evidence="1">
    <location>
        <begin position="101"/>
        <end position="119"/>
    </location>
</feature>
<evidence type="ECO:0000259" key="2">
    <source>
        <dbReference type="Pfam" id="PF13386"/>
    </source>
</evidence>
<sequence>MMSFHGIGLLPVFLVGLLGSVHCAGMCGGIVAALSAPGQARRAFPAPVRTAGAATFAWPAAATHVAAYNAGRLASYAIAGALAGGLAGGLGRLAGLPVLQVAGYWAANLMLVALGLYLIDAWRGLAWLERGGRVLWRRVAPMLAVLKPFDSPGRLFAAGALWGWLPCGMVYSVLVTAMLSGSAPGGAAVMLAFGLGTLPMLAAIGMAGVRLRTVLQLRAVRAACGLLVLGFGLLGLWRASGGLPAGAAELLCIGAAQ</sequence>
<evidence type="ECO:0000256" key="1">
    <source>
        <dbReference type="SAM" id="Phobius"/>
    </source>
</evidence>
<keyword evidence="1" id="KW-1133">Transmembrane helix</keyword>
<evidence type="ECO:0000313" key="3">
    <source>
        <dbReference type="EMBL" id="MCS0598402.1"/>
    </source>
</evidence>
<keyword evidence="1" id="KW-0472">Membrane</keyword>